<name>A0A7C3FWR4_9BACT</name>
<dbReference type="AlphaFoldDB" id="A0A7C3FWR4"/>
<dbReference type="InterPro" id="IPR029063">
    <property type="entry name" value="SAM-dependent_MTases_sf"/>
</dbReference>
<feature type="non-terminal residue" evidence="2">
    <location>
        <position position="1"/>
    </location>
</feature>
<organism evidence="2">
    <name type="scientific">Sulfurimonas autotrophica</name>
    <dbReference type="NCBI Taxonomy" id="202747"/>
    <lineage>
        <taxon>Bacteria</taxon>
        <taxon>Pseudomonadati</taxon>
        <taxon>Campylobacterota</taxon>
        <taxon>Epsilonproteobacteria</taxon>
        <taxon>Campylobacterales</taxon>
        <taxon>Sulfurimonadaceae</taxon>
        <taxon>Sulfurimonas</taxon>
    </lineage>
</organism>
<dbReference type="InterPro" id="IPR025714">
    <property type="entry name" value="Methyltranfer_dom"/>
</dbReference>
<dbReference type="SUPFAM" id="SSF53335">
    <property type="entry name" value="S-adenosyl-L-methionine-dependent methyltransferases"/>
    <property type="match status" value="1"/>
</dbReference>
<feature type="domain" description="Methyltransferase" evidence="1">
    <location>
        <begin position="17"/>
        <end position="158"/>
    </location>
</feature>
<dbReference type="EMBL" id="DRNH01000234">
    <property type="protein sequence ID" value="HFB53949.1"/>
    <property type="molecule type" value="Genomic_DNA"/>
</dbReference>
<dbReference type="PANTHER" id="PTHR45445">
    <property type="match status" value="1"/>
</dbReference>
<comment type="caution">
    <text evidence="2">The sequence shown here is derived from an EMBL/GenBank/DDBJ whole genome shotgun (WGS) entry which is preliminary data.</text>
</comment>
<accession>A0A7C3FWR4</accession>
<protein>
    <submittedName>
        <fullName evidence="2">4-mercaptohistidine N1-methyltransferase</fullName>
    </submittedName>
</protein>
<dbReference type="Proteomes" id="UP000886390">
    <property type="component" value="Unassembled WGS sequence"/>
</dbReference>
<proteinExistence type="predicted"/>
<evidence type="ECO:0000313" key="2">
    <source>
        <dbReference type="EMBL" id="HFB53949.1"/>
    </source>
</evidence>
<dbReference type="Gene3D" id="3.40.50.150">
    <property type="entry name" value="Vaccinia Virus protein VP39"/>
    <property type="match status" value="1"/>
</dbReference>
<dbReference type="InterPro" id="IPR027625">
    <property type="entry name" value="OvoA_Cterm"/>
</dbReference>
<dbReference type="CDD" id="cd02440">
    <property type="entry name" value="AdoMet_MTases"/>
    <property type="match status" value="1"/>
</dbReference>
<dbReference type="NCBIfam" id="TIGR04345">
    <property type="entry name" value="ovoA_Cterm"/>
    <property type="match status" value="1"/>
</dbReference>
<sequence>KNFAIACAEIASSFAKHKTKALDLGCATGRASFELAKYFDSVEGIDFSVRFVGVGSKLKNEGYVAYSSKEEGEITKQKKVTLQELGYEALRDKVAFWQGDACNLKPNFKGYDLIMATNLIDRLYNPKLFLEDVAQRLNKEGVLVLTSPYTWQEESTAKELWLGGYYDDEGKEVRTLERLRETLGDEFELLHHQDLEFVIKETARKYQHTIAQLSVWKKK</sequence>
<gene>
    <name evidence="2" type="ORF">ENJ67_04385</name>
</gene>
<reference evidence="2" key="1">
    <citation type="journal article" date="2020" name="mSystems">
        <title>Genome- and Community-Level Interaction Insights into Carbon Utilization and Element Cycling Functions of Hydrothermarchaeota in Hydrothermal Sediment.</title>
        <authorList>
            <person name="Zhou Z."/>
            <person name="Liu Y."/>
            <person name="Xu W."/>
            <person name="Pan J."/>
            <person name="Luo Z.H."/>
            <person name="Li M."/>
        </authorList>
    </citation>
    <scope>NUCLEOTIDE SEQUENCE [LARGE SCALE GENOMIC DNA]</scope>
    <source>
        <strain evidence="2">HyVt-507</strain>
    </source>
</reference>
<dbReference type="PANTHER" id="PTHR45445:SF2">
    <property type="entry name" value="METHYLTRANSFERASE TYPE 11 DOMAIN-CONTAINING PROTEIN"/>
    <property type="match status" value="1"/>
</dbReference>
<evidence type="ECO:0000259" key="1">
    <source>
        <dbReference type="Pfam" id="PF13847"/>
    </source>
</evidence>
<dbReference type="Pfam" id="PF13847">
    <property type="entry name" value="Methyltransf_31"/>
    <property type="match status" value="1"/>
</dbReference>